<protein>
    <submittedName>
        <fullName evidence="1">Streptomycin 6-kinase</fullName>
    </submittedName>
</protein>
<evidence type="ECO:0000313" key="1">
    <source>
        <dbReference type="EMBL" id="SDL83761.1"/>
    </source>
</evidence>
<dbReference type="OrthoDB" id="3638028at2"/>
<dbReference type="GO" id="GO:0016773">
    <property type="term" value="F:phosphotransferase activity, alcohol group as acceptor"/>
    <property type="evidence" value="ECO:0007669"/>
    <property type="project" value="InterPro"/>
</dbReference>
<reference evidence="1 2" key="1">
    <citation type="submission" date="2016-10" db="EMBL/GenBank/DDBJ databases">
        <authorList>
            <person name="de Groot N.N."/>
        </authorList>
    </citation>
    <scope>NUCLEOTIDE SEQUENCE [LARGE SCALE GENOMIC DNA]</scope>
    <source>
        <strain evidence="1 2">CGMCC 4.5681</strain>
    </source>
</reference>
<keyword evidence="1" id="KW-0418">Kinase</keyword>
<dbReference type="STRING" id="683260.SAMN05421874_13054"/>
<dbReference type="SUPFAM" id="SSF56112">
    <property type="entry name" value="Protein kinase-like (PK-like)"/>
    <property type="match status" value="1"/>
</dbReference>
<dbReference type="EMBL" id="FNFB01000030">
    <property type="protein sequence ID" value="SDL83761.1"/>
    <property type="molecule type" value="Genomic_DNA"/>
</dbReference>
<dbReference type="GO" id="GO:0016301">
    <property type="term" value="F:kinase activity"/>
    <property type="evidence" value="ECO:0007669"/>
    <property type="project" value="UniProtKB-KW"/>
</dbReference>
<organism evidence="1 2">
    <name type="scientific">Nonomuraea maritima</name>
    <dbReference type="NCBI Taxonomy" id="683260"/>
    <lineage>
        <taxon>Bacteria</taxon>
        <taxon>Bacillati</taxon>
        <taxon>Actinomycetota</taxon>
        <taxon>Actinomycetes</taxon>
        <taxon>Streptosporangiales</taxon>
        <taxon>Streptosporangiaceae</taxon>
        <taxon>Nonomuraea</taxon>
    </lineage>
</organism>
<sequence>MTVRVPPALTASHVKWMGAAGRAWSAGLPALAGRYLDEWELRLDGEPRHGVVSLVLPVVLADGTPAALKLQPVTDENATEAPGLRAWAGDGSVLLLDSDPATGALLLERLEADRSLAAVPDAMEALELLTGLLRRLVARSAPEGMRRLADIAQGMLDGVDGALAGLRREDDRRCLRRCAAAVAELLPEPGDRLLHWDLHYENVLAADREPWLAIDPKPLAGDPGFDLLPALHNRWDEVVATGDVPRAVLRRFDLMVDALGLDRRRAAGWTLGRVLQNSLWTVEGGGGELDAVQVAVAEALRLRW</sequence>
<dbReference type="Proteomes" id="UP000198683">
    <property type="component" value="Unassembled WGS sequence"/>
</dbReference>
<dbReference type="Pfam" id="PF04655">
    <property type="entry name" value="APH_6_hur"/>
    <property type="match status" value="1"/>
</dbReference>
<evidence type="ECO:0000313" key="2">
    <source>
        <dbReference type="Proteomes" id="UP000198683"/>
    </source>
</evidence>
<dbReference type="RefSeq" id="WP_090772513.1">
    <property type="nucleotide sequence ID" value="NZ_FNFB01000030.1"/>
</dbReference>
<dbReference type="InterPro" id="IPR011009">
    <property type="entry name" value="Kinase-like_dom_sf"/>
</dbReference>
<accession>A0A1G9NBV1</accession>
<gene>
    <name evidence="1" type="ORF">SAMN05421874_13054</name>
</gene>
<keyword evidence="2" id="KW-1185">Reference proteome</keyword>
<name>A0A1G9NBV1_9ACTN</name>
<keyword evidence="1" id="KW-0808">Transferase</keyword>
<dbReference type="Gene3D" id="1.10.510.10">
    <property type="entry name" value="Transferase(Phosphotransferase) domain 1"/>
    <property type="match status" value="1"/>
</dbReference>
<dbReference type="InterPro" id="IPR006748">
    <property type="entry name" value="NH2Glyco/OHUrea_AB-resist_kin"/>
</dbReference>
<proteinExistence type="predicted"/>
<dbReference type="GO" id="GO:0019748">
    <property type="term" value="P:secondary metabolic process"/>
    <property type="evidence" value="ECO:0007669"/>
    <property type="project" value="InterPro"/>
</dbReference>
<dbReference type="AlphaFoldDB" id="A0A1G9NBV1"/>